<reference evidence="15" key="1">
    <citation type="submission" date="2025-08" db="UniProtKB">
        <authorList>
            <consortium name="RefSeq"/>
        </authorList>
    </citation>
    <scope>IDENTIFICATION</scope>
</reference>
<dbReference type="CDD" id="cd14543">
    <property type="entry name" value="PTPc-N9"/>
    <property type="match status" value="1"/>
</dbReference>
<dbReference type="Gene3D" id="3.90.190.10">
    <property type="entry name" value="Protein tyrosine phosphatase superfamily"/>
    <property type="match status" value="1"/>
</dbReference>
<dbReference type="Pfam" id="PF00650">
    <property type="entry name" value="CRAL_TRIO"/>
    <property type="match status" value="1"/>
</dbReference>
<dbReference type="InterPro" id="IPR036273">
    <property type="entry name" value="CRAL/TRIO_N_dom_sf"/>
</dbReference>
<evidence type="ECO:0000313" key="15">
    <source>
        <dbReference type="RefSeq" id="XP_013089968.2"/>
    </source>
</evidence>
<evidence type="ECO:0000256" key="8">
    <source>
        <dbReference type="ARBA" id="ARBA00060781"/>
    </source>
</evidence>
<dbReference type="OMA" id="HMLYTAW"/>
<feature type="domain" description="Tyrosine-protein phosphatase" evidence="11">
    <location>
        <begin position="419"/>
        <end position="689"/>
    </location>
</feature>
<dbReference type="FunFam" id="3.90.190.10:FF:000026">
    <property type="entry name" value="tyrosine-protein phosphatase non-receptor type 9"/>
    <property type="match status" value="1"/>
</dbReference>
<evidence type="ECO:0000256" key="9">
    <source>
        <dbReference type="ARBA" id="ARBA00069781"/>
    </source>
</evidence>
<keyword evidence="3" id="KW-0963">Cytoplasm</keyword>
<dbReference type="FunFam" id="3.40.525.10:FF:000005">
    <property type="entry name" value="Tyrosine-protein phosphatase non-receptor type 9"/>
    <property type="match status" value="1"/>
</dbReference>
<comment type="function">
    <text evidence="7">Protein-tyrosine phosphatase that could participate in the transfer of hydrophobic ligands or in functions of the Golgi apparatus.</text>
</comment>
<dbReference type="SUPFAM" id="SSF52087">
    <property type="entry name" value="CRAL/TRIO domain"/>
    <property type="match status" value="1"/>
</dbReference>
<proteinExistence type="inferred from homology"/>
<dbReference type="AlphaFoldDB" id="A0A9U8EJB6"/>
<dbReference type="InterPro" id="IPR003595">
    <property type="entry name" value="Tyr_Pase_cat"/>
</dbReference>
<comment type="subcellular location">
    <subcellularLocation>
        <location evidence="1">Cytoplasm</location>
    </subcellularLocation>
</comment>
<dbReference type="SMART" id="SM00194">
    <property type="entry name" value="PTPc"/>
    <property type="match status" value="1"/>
</dbReference>
<dbReference type="PANTHER" id="PTHR19134">
    <property type="entry name" value="RECEPTOR-TYPE TYROSINE-PROTEIN PHOSPHATASE"/>
    <property type="match status" value="1"/>
</dbReference>
<dbReference type="RefSeq" id="XP_013089968.2">
    <property type="nucleotide sequence ID" value="XM_013234514.2"/>
</dbReference>
<dbReference type="PANTHER" id="PTHR19134:SF534">
    <property type="entry name" value="LD27988P"/>
    <property type="match status" value="1"/>
</dbReference>
<dbReference type="GO" id="GO:0005737">
    <property type="term" value="C:cytoplasm"/>
    <property type="evidence" value="ECO:0007669"/>
    <property type="project" value="UniProtKB-SubCell"/>
</dbReference>
<accession>A0A9U8EJB6</accession>
<dbReference type="InterPro" id="IPR000387">
    <property type="entry name" value="Tyr_Pase_dom"/>
</dbReference>
<dbReference type="CDD" id="cd00170">
    <property type="entry name" value="SEC14"/>
    <property type="match status" value="1"/>
</dbReference>
<dbReference type="GeneID" id="106073857"/>
<dbReference type="PROSITE" id="PS00383">
    <property type="entry name" value="TYR_PHOSPHATASE_1"/>
    <property type="match status" value="1"/>
</dbReference>
<dbReference type="PROSITE" id="PS50191">
    <property type="entry name" value="CRAL_TRIO"/>
    <property type="match status" value="1"/>
</dbReference>
<evidence type="ECO:0000256" key="5">
    <source>
        <dbReference type="ARBA" id="ARBA00022912"/>
    </source>
</evidence>
<evidence type="ECO:0000256" key="1">
    <source>
        <dbReference type="ARBA" id="ARBA00004496"/>
    </source>
</evidence>
<feature type="compositionally biased region" description="Basic and acidic residues" evidence="10">
    <location>
        <begin position="293"/>
        <end position="335"/>
    </location>
</feature>
<dbReference type="InterPro" id="IPR001251">
    <property type="entry name" value="CRAL-TRIO_dom"/>
</dbReference>
<dbReference type="InterPro" id="IPR036865">
    <property type="entry name" value="CRAL-TRIO_dom_sf"/>
</dbReference>
<name>A0A9U8EJB6_BIOGL</name>
<dbReference type="PROSITE" id="PS50055">
    <property type="entry name" value="TYR_PHOSPHATASE_PTP"/>
    <property type="match status" value="1"/>
</dbReference>
<dbReference type="KEGG" id="bgt:106073857"/>
<feature type="domain" description="Tyrosine specific protein phosphatases" evidence="12">
    <location>
        <begin position="596"/>
        <end position="680"/>
    </location>
</feature>
<dbReference type="InterPro" id="IPR000242">
    <property type="entry name" value="PTP_cat"/>
</dbReference>
<dbReference type="SMART" id="SM00404">
    <property type="entry name" value="PTPc_motif"/>
    <property type="match status" value="1"/>
</dbReference>
<dbReference type="SUPFAM" id="SSF46938">
    <property type="entry name" value="CRAL/TRIO N-terminal domain"/>
    <property type="match status" value="1"/>
</dbReference>
<evidence type="ECO:0000313" key="14">
    <source>
        <dbReference type="Proteomes" id="UP001165740"/>
    </source>
</evidence>
<keyword evidence="6" id="KW-0007">Acetylation</keyword>
<sequence length="712" mass="81318">MALINSDVTCYGSSRNMATDLTEQEEKVIQEFLEEINVTQERRQRSPVSWSTGCKFLMAKKFDLKRAIDLFNSHESTRHKEDLHTIDPNDRYLQRELATEKFTILPGRDNTGAAVALFSARLHYPPQTTHQVVLKSLIYQLDAALESVETQRNGLVFIYDMTESKYANFDYDLSIKILNLLKGAYPARLKRVLIVTAPLWFKAPFKILRLFVQEKLRKRVFIISASELNVYIPKETLPIQLGGSQEPCHKVWLQMCYLCSTNQQPDLNTYFTSCVTGSYLSQRSISRSLSNDNDNHMSDFDSESSKDTVNEKHTNEDREKEKEEEFDAMDHKASEENFQSIMSQEDKDINRKRKTSESRKRSSDLSAVSESATDGMPCKKRPPSSGSNILDDSIHMPDSPGTDVQQLLSKINSLKRKGLFAEYASIKMEPPTGTFNNSKIKANVPKNRYTDVLCYDHSRVVLPVCEDDPSSDYINANYVDGYMQKNAFISTQGPLPKTFVDFWRMVWHNQCRIIVMTTRTVERSRMKCGQYWPSEEDTDEQFEEFIVYNQGVTENDDFTESVLVLHNINTGESFQVLHLQFTSWPDYGVPPAAPFLDFLFRVRSAQETATKEMGSAWTGHPLGPPIVVHCSAGIGRTGTFITVDICLRRLEHVGTVDVKETVRRIRSQRAFSIQMPDQYVFCHQVIIEHAQRQGLINSLESISLDGSDSDSD</sequence>
<evidence type="ECO:0000256" key="3">
    <source>
        <dbReference type="ARBA" id="ARBA00022490"/>
    </source>
</evidence>
<dbReference type="SUPFAM" id="SSF52799">
    <property type="entry name" value="(Phosphotyrosine protein) phosphatases II"/>
    <property type="match status" value="1"/>
</dbReference>
<dbReference type="PROSITE" id="PS50056">
    <property type="entry name" value="TYR_PHOSPHATASE_2"/>
    <property type="match status" value="1"/>
</dbReference>
<dbReference type="InterPro" id="IPR016130">
    <property type="entry name" value="Tyr_Pase_AS"/>
</dbReference>
<feature type="region of interest" description="Disordered" evidence="10">
    <location>
        <begin position="290"/>
        <end position="402"/>
    </location>
</feature>
<keyword evidence="4" id="KW-0378">Hydrolase</keyword>
<feature type="compositionally biased region" description="Basic and acidic residues" evidence="10">
    <location>
        <begin position="344"/>
        <end position="363"/>
    </location>
</feature>
<dbReference type="GO" id="GO:0004725">
    <property type="term" value="F:protein tyrosine phosphatase activity"/>
    <property type="evidence" value="ECO:0007669"/>
    <property type="project" value="UniProtKB-EC"/>
</dbReference>
<dbReference type="InterPro" id="IPR029021">
    <property type="entry name" value="Prot-tyrosine_phosphatase-like"/>
</dbReference>
<evidence type="ECO:0000259" key="11">
    <source>
        <dbReference type="PROSITE" id="PS50055"/>
    </source>
</evidence>
<gene>
    <name evidence="15" type="primary">LOC106073857</name>
</gene>
<dbReference type="OrthoDB" id="10051650at2759"/>
<keyword evidence="5" id="KW-0904">Protein phosphatase</keyword>
<feature type="domain" description="CRAL-TRIO" evidence="13">
    <location>
        <begin position="93"/>
        <end position="249"/>
    </location>
</feature>
<keyword evidence="14" id="KW-1185">Reference proteome</keyword>
<evidence type="ECO:0000256" key="10">
    <source>
        <dbReference type="SAM" id="MobiDB-lite"/>
    </source>
</evidence>
<dbReference type="Proteomes" id="UP001165740">
    <property type="component" value="Chromosome 1"/>
</dbReference>
<evidence type="ECO:0000259" key="13">
    <source>
        <dbReference type="PROSITE" id="PS50191"/>
    </source>
</evidence>
<dbReference type="InterPro" id="IPR050348">
    <property type="entry name" value="Protein-Tyr_Phosphatase"/>
</dbReference>
<protein>
    <recommendedName>
        <fullName evidence="9">Tyrosine-protein phosphatase non-receptor type 9</fullName>
        <ecNumber evidence="2">3.1.3.48</ecNumber>
    </recommendedName>
</protein>
<dbReference type="Pfam" id="PF00102">
    <property type="entry name" value="Y_phosphatase"/>
    <property type="match status" value="1"/>
</dbReference>
<evidence type="ECO:0000256" key="2">
    <source>
        <dbReference type="ARBA" id="ARBA00013064"/>
    </source>
</evidence>
<dbReference type="PRINTS" id="PR00700">
    <property type="entry name" value="PRTYPHPHTASE"/>
</dbReference>
<dbReference type="Gene3D" id="3.40.525.10">
    <property type="entry name" value="CRAL-TRIO lipid binding domain"/>
    <property type="match status" value="1"/>
</dbReference>
<evidence type="ECO:0000256" key="7">
    <source>
        <dbReference type="ARBA" id="ARBA00055430"/>
    </source>
</evidence>
<evidence type="ECO:0000256" key="6">
    <source>
        <dbReference type="ARBA" id="ARBA00022990"/>
    </source>
</evidence>
<organism evidence="14 15">
    <name type="scientific">Biomphalaria glabrata</name>
    <name type="common">Bloodfluke planorb</name>
    <name type="synonym">Freshwater snail</name>
    <dbReference type="NCBI Taxonomy" id="6526"/>
    <lineage>
        <taxon>Eukaryota</taxon>
        <taxon>Metazoa</taxon>
        <taxon>Spiralia</taxon>
        <taxon>Lophotrochozoa</taxon>
        <taxon>Mollusca</taxon>
        <taxon>Gastropoda</taxon>
        <taxon>Heterobranchia</taxon>
        <taxon>Euthyneura</taxon>
        <taxon>Panpulmonata</taxon>
        <taxon>Hygrophila</taxon>
        <taxon>Lymnaeoidea</taxon>
        <taxon>Planorbidae</taxon>
        <taxon>Biomphalaria</taxon>
    </lineage>
</organism>
<dbReference type="SMART" id="SM00516">
    <property type="entry name" value="SEC14"/>
    <property type="match status" value="1"/>
</dbReference>
<dbReference type="EC" id="3.1.3.48" evidence="2"/>
<evidence type="ECO:0000256" key="4">
    <source>
        <dbReference type="ARBA" id="ARBA00022801"/>
    </source>
</evidence>
<comment type="similarity">
    <text evidence="8">Belongs to the protein-tyrosine phosphatase family. Non-receptor class 3 subfamily.</text>
</comment>
<evidence type="ECO:0000259" key="12">
    <source>
        <dbReference type="PROSITE" id="PS50056"/>
    </source>
</evidence>